<evidence type="ECO:0000313" key="2">
    <source>
        <dbReference type="Proteomes" id="UP000683246"/>
    </source>
</evidence>
<proteinExistence type="predicted"/>
<accession>A0A8J8MHI1</accession>
<dbReference type="AlphaFoldDB" id="A0A8J8MHI1"/>
<protein>
    <submittedName>
        <fullName evidence="1">Uncharacterized protein</fullName>
    </submittedName>
</protein>
<name>A0A8J8MHI1_9FIRM</name>
<sequence>MSYKILPIKVPPIITYQFHAFPLSVLLCYEDAHPWIHSNYVQLYCNKNLHRNIDDFFLDFYLPEQIMGTGDYIVNIPFFHVKCLDKDILDTFNLDVNTFIINCLNQNYYVMTVVDEYYVNYSYHYKKKHLLHDILIHGYSDENACFYTSGFNKNAQYKIDHSLNFICFKQSFENNANKLGKMSDLTIFKYQPDPLRKYTFDIHNVIDLLEDYLHSKNTSNRYRMYYNPIERGFGLDVYHYFIHYLQALIDCKTFKNVDIRAFHCLWEHKKCMLSRIEYMQKHGYLHAEDILSTYQEIEKKCLQYRNKILKYHFTHHKKIIKDIVLSLSNTLEKEYEVLNHLLNSIK</sequence>
<gene>
    <name evidence="1" type="ORF">HZI73_06190</name>
</gene>
<reference evidence="1" key="1">
    <citation type="submission" date="2020-07" db="EMBL/GenBank/DDBJ databases">
        <title>Vallitalea pronyensis genome.</title>
        <authorList>
            <person name="Postec A."/>
        </authorList>
    </citation>
    <scope>NUCLEOTIDE SEQUENCE</scope>
    <source>
        <strain evidence="1">FatNI3</strain>
    </source>
</reference>
<evidence type="ECO:0000313" key="1">
    <source>
        <dbReference type="EMBL" id="QUI21917.1"/>
    </source>
</evidence>
<keyword evidence="2" id="KW-1185">Reference proteome</keyword>
<dbReference type="RefSeq" id="WP_212697388.1">
    <property type="nucleotide sequence ID" value="NZ_CP058649.1"/>
</dbReference>
<dbReference type="KEGG" id="vpy:HZI73_06190"/>
<organism evidence="1 2">
    <name type="scientific">Vallitalea pronyensis</name>
    <dbReference type="NCBI Taxonomy" id="1348613"/>
    <lineage>
        <taxon>Bacteria</taxon>
        <taxon>Bacillati</taxon>
        <taxon>Bacillota</taxon>
        <taxon>Clostridia</taxon>
        <taxon>Lachnospirales</taxon>
        <taxon>Vallitaleaceae</taxon>
        <taxon>Vallitalea</taxon>
    </lineage>
</organism>
<dbReference type="EMBL" id="CP058649">
    <property type="protein sequence ID" value="QUI21917.1"/>
    <property type="molecule type" value="Genomic_DNA"/>
</dbReference>
<dbReference type="Proteomes" id="UP000683246">
    <property type="component" value="Chromosome"/>
</dbReference>